<dbReference type="InterPro" id="IPR037169">
    <property type="entry name" value="Cytochrome_c_oxidase_VIc_sf"/>
</dbReference>
<evidence type="ECO:0000256" key="3">
    <source>
        <dbReference type="ARBA" id="ARBA00007204"/>
    </source>
</evidence>
<comment type="similarity">
    <text evidence="3">Belongs to the cytochrome c oxidase subunit 6c family.</text>
</comment>
<dbReference type="EMBL" id="OV121132">
    <property type="protein sequence ID" value="CAH0545668.1"/>
    <property type="molecule type" value="Genomic_DNA"/>
</dbReference>
<dbReference type="SUPFAM" id="SSF81415">
    <property type="entry name" value="Mitochondrial cytochrome c oxidase subunit VIc"/>
    <property type="match status" value="1"/>
</dbReference>
<dbReference type="GO" id="GO:0005743">
    <property type="term" value="C:mitochondrial inner membrane"/>
    <property type="evidence" value="ECO:0007669"/>
    <property type="project" value="UniProtKB-SubCell"/>
</dbReference>
<keyword evidence="4 9" id="KW-0812">Transmembrane</keyword>
<dbReference type="AlphaFoldDB" id="A0A9P0AQ68"/>
<reference evidence="10" key="1">
    <citation type="submission" date="2021-12" db="EMBL/GenBank/DDBJ databases">
        <authorList>
            <person name="King R."/>
        </authorList>
    </citation>
    <scope>NUCLEOTIDE SEQUENCE</scope>
</reference>
<dbReference type="OrthoDB" id="10051322at2759"/>
<dbReference type="InterPro" id="IPR051389">
    <property type="entry name" value="Cytochrome_c_oxidase_VIc"/>
</dbReference>
<feature type="transmembrane region" description="Helical" evidence="9">
    <location>
        <begin position="30"/>
        <end position="49"/>
    </location>
</feature>
<evidence type="ECO:0000256" key="9">
    <source>
        <dbReference type="SAM" id="Phobius"/>
    </source>
</evidence>
<evidence type="ECO:0000256" key="4">
    <source>
        <dbReference type="ARBA" id="ARBA00022692"/>
    </source>
</evidence>
<keyword evidence="6 9" id="KW-1133">Transmembrane helix</keyword>
<evidence type="ECO:0000313" key="10">
    <source>
        <dbReference type="EMBL" id="CAH0545668.1"/>
    </source>
</evidence>
<dbReference type="Pfam" id="PF02937">
    <property type="entry name" value="COX6C"/>
    <property type="match status" value="1"/>
</dbReference>
<keyword evidence="11" id="KW-1185">Reference proteome</keyword>
<protein>
    <recommendedName>
        <fullName evidence="12">Mitochondrial cytochrome c oxidase subunit VIc/VIIs domain-containing protein</fullName>
    </recommendedName>
</protein>
<accession>A0A9P0AQ68</accession>
<proteinExistence type="inferred from homology"/>
<evidence type="ECO:0000256" key="1">
    <source>
        <dbReference type="ARBA" id="ARBA00004434"/>
    </source>
</evidence>
<keyword evidence="5" id="KW-0999">Mitochondrion inner membrane</keyword>
<evidence type="ECO:0000313" key="11">
    <source>
        <dbReference type="Proteomes" id="UP001154078"/>
    </source>
</evidence>
<organism evidence="10 11">
    <name type="scientific">Brassicogethes aeneus</name>
    <name type="common">Rape pollen beetle</name>
    <name type="synonym">Meligethes aeneus</name>
    <dbReference type="NCBI Taxonomy" id="1431903"/>
    <lineage>
        <taxon>Eukaryota</taxon>
        <taxon>Metazoa</taxon>
        <taxon>Ecdysozoa</taxon>
        <taxon>Arthropoda</taxon>
        <taxon>Hexapoda</taxon>
        <taxon>Insecta</taxon>
        <taxon>Pterygota</taxon>
        <taxon>Neoptera</taxon>
        <taxon>Endopterygota</taxon>
        <taxon>Coleoptera</taxon>
        <taxon>Polyphaga</taxon>
        <taxon>Cucujiformia</taxon>
        <taxon>Nitidulidae</taxon>
        <taxon>Meligethinae</taxon>
        <taxon>Brassicogethes</taxon>
    </lineage>
</organism>
<dbReference type="InterPro" id="IPR034884">
    <property type="entry name" value="Cytochrome_c_oxidase_VIc/VIIs"/>
</dbReference>
<dbReference type="PANTHER" id="PTHR48416:SF1">
    <property type="entry name" value="CYTOCHROME C OXIDASE SUBUNIT 6C"/>
    <property type="match status" value="1"/>
</dbReference>
<name>A0A9P0AQ68_BRAAE</name>
<dbReference type="Proteomes" id="UP001154078">
    <property type="component" value="Chromosome 1"/>
</dbReference>
<comment type="subcellular location">
    <subcellularLocation>
        <location evidence="1">Mitochondrion inner membrane</location>
        <topology evidence="1">Single-pass membrane protein</topology>
    </subcellularLocation>
</comment>
<sequence length="81" mass="9261">MPKTECPSDLNKLPPPQLHGLLASKIKVNIPLALLSAALSGLAFNYLYIEKKKKRYRDFHEEYCVDDAFEDMRKKGVFDSC</sequence>
<evidence type="ECO:0000256" key="2">
    <source>
        <dbReference type="ARBA" id="ARBA00004673"/>
    </source>
</evidence>
<evidence type="ECO:0008006" key="12">
    <source>
        <dbReference type="Google" id="ProtNLM"/>
    </source>
</evidence>
<dbReference type="PANTHER" id="PTHR48416">
    <property type="entry name" value="CYTOCHROME C OXIDASE SUBUNIT 6C"/>
    <property type="match status" value="1"/>
</dbReference>
<evidence type="ECO:0000256" key="8">
    <source>
        <dbReference type="ARBA" id="ARBA00023136"/>
    </source>
</evidence>
<keyword evidence="8 9" id="KW-0472">Membrane</keyword>
<dbReference type="Gene3D" id="4.10.93.10">
    <property type="entry name" value="Mitochondrial cytochrome c oxidase subunit VIc/VIIs"/>
    <property type="match status" value="1"/>
</dbReference>
<gene>
    <name evidence="10" type="ORF">MELIAE_LOCUS31</name>
</gene>
<evidence type="ECO:0000256" key="6">
    <source>
        <dbReference type="ARBA" id="ARBA00022989"/>
    </source>
</evidence>
<evidence type="ECO:0000256" key="7">
    <source>
        <dbReference type="ARBA" id="ARBA00023128"/>
    </source>
</evidence>
<evidence type="ECO:0000256" key="5">
    <source>
        <dbReference type="ARBA" id="ARBA00022792"/>
    </source>
</evidence>
<comment type="pathway">
    <text evidence="2">Energy metabolism; oxidative phosphorylation.</text>
</comment>
<keyword evidence="7" id="KW-0496">Mitochondrion</keyword>